<accession>A0A7K6QYH8</accession>
<evidence type="ECO:0000313" key="1">
    <source>
        <dbReference type="EMBL" id="NWW77885.1"/>
    </source>
</evidence>
<feature type="non-terminal residue" evidence="1">
    <location>
        <position position="78"/>
    </location>
</feature>
<gene>
    <name evidence="1" type="primary">Syce3</name>
    <name evidence="1" type="ORF">CLIRUF_R06414</name>
</gene>
<dbReference type="GO" id="GO:0007131">
    <property type="term" value="P:reciprocal meiotic recombination"/>
    <property type="evidence" value="ECO:0007669"/>
    <property type="project" value="InterPro"/>
</dbReference>
<dbReference type="PANTHER" id="PTHR36686">
    <property type="entry name" value="SYNAPTONEMAL COMPLEX CENTRAL ELEMENT PROTEIN 3"/>
    <property type="match status" value="1"/>
</dbReference>
<feature type="non-terminal residue" evidence="1">
    <location>
        <position position="1"/>
    </location>
</feature>
<organism evidence="1 2">
    <name type="scientific">Climacteris rufus</name>
    <name type="common">rufous treecreeper</name>
    <dbReference type="NCBI Taxonomy" id="47695"/>
    <lineage>
        <taxon>Eukaryota</taxon>
        <taxon>Metazoa</taxon>
        <taxon>Chordata</taxon>
        <taxon>Craniata</taxon>
        <taxon>Vertebrata</taxon>
        <taxon>Euteleostomi</taxon>
        <taxon>Archelosauria</taxon>
        <taxon>Archosauria</taxon>
        <taxon>Dinosauria</taxon>
        <taxon>Saurischia</taxon>
        <taxon>Theropoda</taxon>
        <taxon>Coelurosauria</taxon>
        <taxon>Aves</taxon>
        <taxon>Neognathae</taxon>
        <taxon>Neoaves</taxon>
        <taxon>Telluraves</taxon>
        <taxon>Australaves</taxon>
        <taxon>Passeriformes</taxon>
        <taxon>Climacteridae</taxon>
        <taxon>Climacteris</taxon>
    </lineage>
</organism>
<dbReference type="GO" id="GO:0007130">
    <property type="term" value="P:synaptonemal complex assembly"/>
    <property type="evidence" value="ECO:0007669"/>
    <property type="project" value="InterPro"/>
</dbReference>
<sequence>MAESEPQEENCDNMKKVEDLENLLENMEKLTVRVALVAYDMVAMRTNPDLTHSMKLLEDALLSCRGQLEKKWQEELMQ</sequence>
<dbReference type="AlphaFoldDB" id="A0A7K6QYH8"/>
<dbReference type="EMBL" id="VZRZ01005546">
    <property type="protein sequence ID" value="NWW77885.1"/>
    <property type="molecule type" value="Genomic_DNA"/>
</dbReference>
<dbReference type="Pfam" id="PF15191">
    <property type="entry name" value="Synaptonemal_3"/>
    <property type="match status" value="1"/>
</dbReference>
<dbReference type="GO" id="GO:0000801">
    <property type="term" value="C:central element"/>
    <property type="evidence" value="ECO:0007669"/>
    <property type="project" value="TreeGrafter"/>
</dbReference>
<dbReference type="OrthoDB" id="9944849at2759"/>
<comment type="caution">
    <text evidence="1">The sequence shown here is derived from an EMBL/GenBank/DDBJ whole genome shotgun (WGS) entry which is preliminary data.</text>
</comment>
<proteinExistence type="predicted"/>
<reference evidence="1 2" key="1">
    <citation type="submission" date="2019-09" db="EMBL/GenBank/DDBJ databases">
        <title>Bird 10,000 Genomes (B10K) Project - Family phase.</title>
        <authorList>
            <person name="Zhang G."/>
        </authorList>
    </citation>
    <scope>NUCLEOTIDE SEQUENCE [LARGE SCALE GENOMIC DNA]</scope>
    <source>
        <strain evidence="1">B10K-DU-029-53</strain>
    </source>
</reference>
<protein>
    <submittedName>
        <fullName evidence="1">SYCE3 protein</fullName>
    </submittedName>
</protein>
<dbReference type="GO" id="GO:0007283">
    <property type="term" value="P:spermatogenesis"/>
    <property type="evidence" value="ECO:0007669"/>
    <property type="project" value="InterPro"/>
</dbReference>
<evidence type="ECO:0000313" key="2">
    <source>
        <dbReference type="Proteomes" id="UP000580879"/>
    </source>
</evidence>
<keyword evidence="2" id="KW-1185">Reference proteome</keyword>
<dbReference type="InterPro" id="IPR028145">
    <property type="entry name" value="Synaptonemal_3"/>
</dbReference>
<dbReference type="Proteomes" id="UP000580879">
    <property type="component" value="Unassembled WGS sequence"/>
</dbReference>
<name>A0A7K6QYH8_9PASS</name>
<dbReference type="PANTHER" id="PTHR36686:SF1">
    <property type="entry name" value="SYNAPTONEMAL COMPLEX CENTRAL ELEMENT PROTEIN 3"/>
    <property type="match status" value="1"/>
</dbReference>